<dbReference type="EC" id="3.4.24.-" evidence="11"/>
<dbReference type="InterPro" id="IPR008915">
    <property type="entry name" value="Peptidase_M50"/>
</dbReference>
<comment type="similarity">
    <text evidence="3 11">Belongs to the peptidase M50B family.</text>
</comment>
<proteinExistence type="inferred from homology"/>
<feature type="transmembrane region" description="Helical" evidence="11">
    <location>
        <begin position="367"/>
        <end position="399"/>
    </location>
</feature>
<keyword evidence="11" id="KW-0479">Metal-binding</keyword>
<dbReference type="InterPro" id="IPR004387">
    <property type="entry name" value="Pept_M50_Zn"/>
</dbReference>
<evidence type="ECO:0000313" key="14">
    <source>
        <dbReference type="Proteomes" id="UP000245872"/>
    </source>
</evidence>
<dbReference type="Proteomes" id="UP000245872">
    <property type="component" value="Chromosome"/>
</dbReference>
<gene>
    <name evidence="13" type="ORF">DK880_00524</name>
</gene>
<evidence type="ECO:0000256" key="9">
    <source>
        <dbReference type="ARBA" id="ARBA00023049"/>
    </source>
</evidence>
<evidence type="ECO:0000256" key="3">
    <source>
        <dbReference type="ARBA" id="ARBA00007931"/>
    </source>
</evidence>
<keyword evidence="7 11" id="KW-0862">Zinc</keyword>
<comment type="cofactor">
    <cofactor evidence="1 11">
        <name>Zn(2+)</name>
        <dbReference type="ChEBI" id="CHEBI:29105"/>
    </cofactor>
</comment>
<feature type="transmembrane region" description="Helical" evidence="11">
    <location>
        <begin position="411"/>
        <end position="430"/>
    </location>
</feature>
<dbReference type="EMBL" id="CP029619">
    <property type="protein sequence ID" value="AWN81844.1"/>
    <property type="molecule type" value="Genomic_DNA"/>
</dbReference>
<keyword evidence="6 11" id="KW-0378">Hydrolase</keyword>
<dbReference type="PANTHER" id="PTHR42837">
    <property type="entry name" value="REGULATOR OF SIGMA-E PROTEASE RSEP"/>
    <property type="match status" value="1"/>
</dbReference>
<evidence type="ECO:0000256" key="8">
    <source>
        <dbReference type="ARBA" id="ARBA00022989"/>
    </source>
</evidence>
<evidence type="ECO:0000256" key="5">
    <source>
        <dbReference type="ARBA" id="ARBA00022692"/>
    </source>
</evidence>
<reference evidence="13 14" key="1">
    <citation type="submission" date="2018-05" db="EMBL/GenBank/DDBJ databases">
        <title>Candidatus Cardinium hertigii Genome Assembly.</title>
        <authorList>
            <person name="Showmaker K.C."/>
            <person name="Walden K.O."/>
            <person name="Fields C.J."/>
            <person name="Lambert K.N."/>
            <person name="Hudson M.E."/>
        </authorList>
    </citation>
    <scope>NUCLEOTIDE SEQUENCE [LARGE SCALE GENOMIC DNA]</scope>
    <source>
        <strain evidence="14">cHgTN10</strain>
    </source>
</reference>
<dbReference type="RefSeq" id="WP_109997265.1">
    <property type="nucleotide sequence ID" value="NZ_CP029619.1"/>
</dbReference>
<keyword evidence="4 13" id="KW-0645">Protease</keyword>
<protein>
    <recommendedName>
        <fullName evidence="11">Zinc metalloprotease</fullName>
        <ecNumber evidence="11">3.4.24.-</ecNumber>
    </recommendedName>
</protein>
<evidence type="ECO:0000256" key="6">
    <source>
        <dbReference type="ARBA" id="ARBA00022801"/>
    </source>
</evidence>
<dbReference type="NCBIfam" id="TIGR00054">
    <property type="entry name" value="RIP metalloprotease RseP"/>
    <property type="match status" value="1"/>
</dbReference>
<dbReference type="GO" id="GO:0016020">
    <property type="term" value="C:membrane"/>
    <property type="evidence" value="ECO:0007669"/>
    <property type="project" value="UniProtKB-SubCell"/>
</dbReference>
<dbReference type="OrthoDB" id="9782003at2"/>
<feature type="domain" description="Peptidase M50" evidence="12">
    <location>
        <begin position="11"/>
        <end position="425"/>
    </location>
</feature>
<keyword evidence="5 11" id="KW-0812">Transmembrane</keyword>
<evidence type="ECO:0000256" key="1">
    <source>
        <dbReference type="ARBA" id="ARBA00001947"/>
    </source>
</evidence>
<keyword evidence="10 11" id="KW-0472">Membrane</keyword>
<evidence type="ECO:0000313" key="13">
    <source>
        <dbReference type="EMBL" id="AWN81844.1"/>
    </source>
</evidence>
<dbReference type="PANTHER" id="PTHR42837:SF2">
    <property type="entry name" value="MEMBRANE METALLOPROTEASE ARASP2, CHLOROPLASTIC-RELATED"/>
    <property type="match status" value="1"/>
</dbReference>
<dbReference type="GO" id="GO:0006508">
    <property type="term" value="P:proteolysis"/>
    <property type="evidence" value="ECO:0007669"/>
    <property type="project" value="UniProtKB-KW"/>
</dbReference>
<organism evidence="13 14">
    <name type="scientific">Candidatus Cardinium hertigii</name>
    <dbReference type="NCBI Taxonomy" id="247481"/>
    <lineage>
        <taxon>Bacteria</taxon>
        <taxon>Pseudomonadati</taxon>
        <taxon>Bacteroidota</taxon>
        <taxon>Cytophagia</taxon>
        <taxon>Cytophagales</taxon>
        <taxon>Amoebophilaceae</taxon>
        <taxon>Candidatus Cardinium</taxon>
    </lineage>
</organism>
<feature type="transmembrane region" description="Helical" evidence="11">
    <location>
        <begin position="102"/>
        <end position="128"/>
    </location>
</feature>
<sequence>MASVLIQVIQFLAGLSLIVGIHELGHLFFAKLFKMRVNSYIIGFPPKIFKIRYGETEYAIGSIPLGGAVHIAGMLDESCPSTPAADLPQPWEFRSKPAWQRLIVILGGIIFNLLSSLLIYIGLCYAMGYHFLSKDSVNQYGIMPNAVGVQMGFKPGDKVIKINGKDFENFHDIYTAAISLHASSYYTVCRAGQTLELPIIPERFMALAKEETVGFIRPMQPCIIASVDSHSSAELSGLMAGDQIVKLADQDIFDCAQLMEVLPSFLGKSVSILYMRKGYPMATSLTIDAKTKRLGIGIAPPALTYIKQSYSLLQAIPVGLQQATTVMQQQLWGMWKIVTGKLSIKKSLGGPISLATMFERTFVWHRFLTLVAMLSIVIGLTNAFPLPVLDGGHALFILYEMLFRKKVPDRVIQLTQQIGWVLLVLIMLYVCGNDTYKLFA</sequence>
<evidence type="ECO:0000259" key="12">
    <source>
        <dbReference type="Pfam" id="PF02163"/>
    </source>
</evidence>
<accession>A0A2Z3LHC8</accession>
<evidence type="ECO:0000256" key="10">
    <source>
        <dbReference type="ARBA" id="ARBA00023136"/>
    </source>
</evidence>
<dbReference type="SUPFAM" id="SSF50156">
    <property type="entry name" value="PDZ domain-like"/>
    <property type="match status" value="2"/>
</dbReference>
<dbReference type="KEGG" id="cher:DK880_00524"/>
<dbReference type="CDD" id="cd06163">
    <property type="entry name" value="S2P-M50_PDZ_RseP-like"/>
    <property type="match status" value="1"/>
</dbReference>
<evidence type="ECO:0000256" key="4">
    <source>
        <dbReference type="ARBA" id="ARBA00022670"/>
    </source>
</evidence>
<feature type="transmembrane region" description="Helical" evidence="11">
    <location>
        <begin position="6"/>
        <end position="29"/>
    </location>
</feature>
<name>A0A2Z3LHC8_9BACT</name>
<evidence type="ECO:0000256" key="2">
    <source>
        <dbReference type="ARBA" id="ARBA00004141"/>
    </source>
</evidence>
<dbReference type="InterPro" id="IPR036034">
    <property type="entry name" value="PDZ_sf"/>
</dbReference>
<evidence type="ECO:0000256" key="7">
    <source>
        <dbReference type="ARBA" id="ARBA00022833"/>
    </source>
</evidence>
<dbReference type="Pfam" id="PF02163">
    <property type="entry name" value="Peptidase_M50"/>
    <property type="match status" value="1"/>
</dbReference>
<dbReference type="GO" id="GO:0046872">
    <property type="term" value="F:metal ion binding"/>
    <property type="evidence" value="ECO:0007669"/>
    <property type="project" value="UniProtKB-KW"/>
</dbReference>
<comment type="subcellular location">
    <subcellularLocation>
        <location evidence="2">Membrane</location>
        <topology evidence="2">Multi-pass membrane protein</topology>
    </subcellularLocation>
</comment>
<keyword evidence="8 11" id="KW-1133">Transmembrane helix</keyword>
<dbReference type="Gene3D" id="2.30.42.10">
    <property type="match status" value="2"/>
</dbReference>
<dbReference type="GO" id="GO:0004222">
    <property type="term" value="F:metalloendopeptidase activity"/>
    <property type="evidence" value="ECO:0007669"/>
    <property type="project" value="InterPro"/>
</dbReference>
<keyword evidence="14" id="KW-1185">Reference proteome</keyword>
<dbReference type="AlphaFoldDB" id="A0A2Z3LHC8"/>
<keyword evidence="9 11" id="KW-0482">Metalloprotease</keyword>
<evidence type="ECO:0000256" key="11">
    <source>
        <dbReference type="RuleBase" id="RU362031"/>
    </source>
</evidence>